<comment type="caution">
    <text evidence="1">The sequence shown here is derived from an EMBL/GenBank/DDBJ whole genome shotgun (WGS) entry which is preliminary data.</text>
</comment>
<sequence length="43" mass="5393">MCEQYSDYPHIFYQMIVLYYKLLNNLRIQAITTYKISIIFFFF</sequence>
<gene>
    <name evidence="1" type="ORF">M23134_03345</name>
</gene>
<name>A1ZUZ3_MICM2</name>
<keyword evidence="2" id="KW-1185">Reference proteome</keyword>
<reference evidence="1 2" key="1">
    <citation type="submission" date="2007-01" db="EMBL/GenBank/DDBJ databases">
        <authorList>
            <person name="Haygood M."/>
            <person name="Podell S."/>
            <person name="Anderson C."/>
            <person name="Hopkinson B."/>
            <person name="Roe K."/>
            <person name="Barbeau K."/>
            <person name="Gaasterland T."/>
            <person name="Ferriera S."/>
            <person name="Johnson J."/>
            <person name="Kravitz S."/>
            <person name="Beeson K."/>
            <person name="Sutton G."/>
            <person name="Rogers Y.-H."/>
            <person name="Friedman R."/>
            <person name="Frazier M."/>
            <person name="Venter J.C."/>
        </authorList>
    </citation>
    <scope>NUCLEOTIDE SEQUENCE [LARGE SCALE GENOMIC DNA]</scope>
    <source>
        <strain evidence="1 2">ATCC 23134</strain>
    </source>
</reference>
<dbReference type="Proteomes" id="UP000004095">
    <property type="component" value="Unassembled WGS sequence"/>
</dbReference>
<dbReference type="AlphaFoldDB" id="A1ZUZ3"/>
<evidence type="ECO:0000313" key="1">
    <source>
        <dbReference type="EMBL" id="EAY25771.1"/>
    </source>
</evidence>
<protein>
    <submittedName>
        <fullName evidence="1">Uncharacterized protein</fullName>
    </submittedName>
</protein>
<organism evidence="1 2">
    <name type="scientific">Microscilla marina ATCC 23134</name>
    <dbReference type="NCBI Taxonomy" id="313606"/>
    <lineage>
        <taxon>Bacteria</taxon>
        <taxon>Pseudomonadati</taxon>
        <taxon>Bacteroidota</taxon>
        <taxon>Cytophagia</taxon>
        <taxon>Cytophagales</taxon>
        <taxon>Microscillaceae</taxon>
        <taxon>Microscilla</taxon>
    </lineage>
</organism>
<accession>A1ZUZ3</accession>
<proteinExistence type="predicted"/>
<evidence type="ECO:0000313" key="2">
    <source>
        <dbReference type="Proteomes" id="UP000004095"/>
    </source>
</evidence>
<dbReference type="EMBL" id="AAWS01000043">
    <property type="protein sequence ID" value="EAY25771.1"/>
    <property type="molecule type" value="Genomic_DNA"/>
</dbReference>